<keyword evidence="7 10" id="KW-0283">Flagellar rotation</keyword>
<comment type="subcellular location">
    <subcellularLocation>
        <location evidence="10">Cell inner membrane</location>
    </subcellularLocation>
    <subcellularLocation>
        <location evidence="2">Cell membrane</location>
        <topology evidence="2">Single-pass membrane protein</topology>
    </subcellularLocation>
</comment>
<dbReference type="PANTHER" id="PTHR35091">
    <property type="entry name" value="FLAGELLAR PROTEIN FLIL"/>
    <property type="match status" value="1"/>
</dbReference>
<dbReference type="NCBIfam" id="NF005435">
    <property type="entry name" value="PRK07021.1"/>
    <property type="match status" value="1"/>
</dbReference>
<keyword evidence="5 10" id="KW-0145">Chemotaxis</keyword>
<keyword evidence="8 10" id="KW-1133">Transmembrane helix</keyword>
<dbReference type="PANTHER" id="PTHR35091:SF2">
    <property type="entry name" value="FLAGELLAR PROTEIN FLIL"/>
    <property type="match status" value="1"/>
</dbReference>
<evidence type="ECO:0000256" key="4">
    <source>
        <dbReference type="ARBA" id="ARBA00022475"/>
    </source>
</evidence>
<organism evidence="11 12">
    <name type="scientific">Actimicrobium antarcticum</name>
    <dbReference type="NCBI Taxonomy" id="1051899"/>
    <lineage>
        <taxon>Bacteria</taxon>
        <taxon>Pseudomonadati</taxon>
        <taxon>Pseudomonadota</taxon>
        <taxon>Betaproteobacteria</taxon>
        <taxon>Burkholderiales</taxon>
        <taxon>Oxalobacteraceae</taxon>
        <taxon>Actimicrobium</taxon>
    </lineage>
</organism>
<evidence type="ECO:0000256" key="1">
    <source>
        <dbReference type="ARBA" id="ARBA00002254"/>
    </source>
</evidence>
<protein>
    <recommendedName>
        <fullName evidence="10">Flagellar protein FliL</fullName>
    </recommendedName>
</protein>
<dbReference type="InterPro" id="IPR005503">
    <property type="entry name" value="FliL"/>
</dbReference>
<evidence type="ECO:0000256" key="6">
    <source>
        <dbReference type="ARBA" id="ARBA00022692"/>
    </source>
</evidence>
<comment type="similarity">
    <text evidence="3 10">Belongs to the FliL family.</text>
</comment>
<evidence type="ECO:0000313" key="12">
    <source>
        <dbReference type="Proteomes" id="UP001501353"/>
    </source>
</evidence>
<feature type="transmembrane region" description="Helical" evidence="10">
    <location>
        <begin position="28"/>
        <end position="48"/>
    </location>
</feature>
<evidence type="ECO:0000256" key="5">
    <source>
        <dbReference type="ARBA" id="ARBA00022500"/>
    </source>
</evidence>
<dbReference type="RefSeq" id="WP_344761868.1">
    <property type="nucleotide sequence ID" value="NZ_BAAAZE010000005.1"/>
</dbReference>
<evidence type="ECO:0000256" key="8">
    <source>
        <dbReference type="ARBA" id="ARBA00022989"/>
    </source>
</evidence>
<keyword evidence="11" id="KW-0969">Cilium</keyword>
<proteinExistence type="inferred from homology"/>
<evidence type="ECO:0000256" key="7">
    <source>
        <dbReference type="ARBA" id="ARBA00022779"/>
    </source>
</evidence>
<keyword evidence="10" id="KW-0997">Cell inner membrane</keyword>
<dbReference type="Pfam" id="PF03748">
    <property type="entry name" value="FliL"/>
    <property type="match status" value="1"/>
</dbReference>
<evidence type="ECO:0000313" key="11">
    <source>
        <dbReference type="EMBL" id="GAA4015108.1"/>
    </source>
</evidence>
<evidence type="ECO:0000256" key="2">
    <source>
        <dbReference type="ARBA" id="ARBA00004162"/>
    </source>
</evidence>
<keyword evidence="9 10" id="KW-0472">Membrane</keyword>
<keyword evidence="6 10" id="KW-0812">Transmembrane</keyword>
<comment type="caution">
    <text evidence="11">The sequence shown here is derived from an EMBL/GenBank/DDBJ whole genome shotgun (WGS) entry which is preliminary data.</text>
</comment>
<gene>
    <name evidence="11" type="primary">fliL</name>
    <name evidence="11" type="ORF">GCM10022212_07260</name>
</gene>
<comment type="function">
    <text evidence="1 10">Controls the rotational direction of flagella during chemotaxis.</text>
</comment>
<reference evidence="12" key="1">
    <citation type="journal article" date="2019" name="Int. J. Syst. Evol. Microbiol.">
        <title>The Global Catalogue of Microorganisms (GCM) 10K type strain sequencing project: providing services to taxonomists for standard genome sequencing and annotation.</title>
        <authorList>
            <consortium name="The Broad Institute Genomics Platform"/>
            <consortium name="The Broad Institute Genome Sequencing Center for Infectious Disease"/>
            <person name="Wu L."/>
            <person name="Ma J."/>
        </authorList>
    </citation>
    <scope>NUCLEOTIDE SEQUENCE [LARGE SCALE GENOMIC DNA]</scope>
    <source>
        <strain evidence="12">JCM 16673</strain>
    </source>
</reference>
<keyword evidence="11" id="KW-0966">Cell projection</keyword>
<evidence type="ECO:0000256" key="9">
    <source>
        <dbReference type="ARBA" id="ARBA00023136"/>
    </source>
</evidence>
<dbReference type="EMBL" id="BAAAZE010000005">
    <property type="protein sequence ID" value="GAA4015108.1"/>
    <property type="molecule type" value="Genomic_DNA"/>
</dbReference>
<keyword evidence="4" id="KW-1003">Cell membrane</keyword>
<evidence type="ECO:0000256" key="3">
    <source>
        <dbReference type="ARBA" id="ARBA00008281"/>
    </source>
</evidence>
<keyword evidence="12" id="KW-1185">Reference proteome</keyword>
<keyword evidence="11" id="KW-0282">Flagellum</keyword>
<sequence>MATAPKSAPKAEAADGAPTGKKKSKMKLIIIAVIVLLIAGGGAAFFLMGKKDEHGAKEVKHEAAKAPVFFTMDPFTVNLQQEGGDQYLQIAMTVQVADAKQVEEIKVYMPQVRSRVLLLLSAKKASEINTAEGKKLLAKEIVAQISMPFSTGGKPQEVNDVFFTSFVIQ</sequence>
<accession>A0ABP7SRD6</accession>
<name>A0ABP7SRD6_9BURK</name>
<evidence type="ECO:0000256" key="10">
    <source>
        <dbReference type="RuleBase" id="RU364125"/>
    </source>
</evidence>
<dbReference type="Proteomes" id="UP001501353">
    <property type="component" value="Unassembled WGS sequence"/>
</dbReference>